<dbReference type="GO" id="GO:0035556">
    <property type="term" value="P:intracellular signal transduction"/>
    <property type="evidence" value="ECO:0007669"/>
    <property type="project" value="InterPro"/>
</dbReference>
<keyword evidence="4" id="KW-1185">Reference proteome</keyword>
<dbReference type="SMART" id="SM01080">
    <property type="entry name" value="CHASE2"/>
    <property type="match status" value="1"/>
</dbReference>
<feature type="transmembrane region" description="Helical" evidence="1">
    <location>
        <begin position="314"/>
        <end position="331"/>
    </location>
</feature>
<dbReference type="InterPro" id="IPR050697">
    <property type="entry name" value="Adenylyl/Guanylyl_Cyclase_3/4"/>
</dbReference>
<evidence type="ECO:0000256" key="1">
    <source>
        <dbReference type="SAM" id="Phobius"/>
    </source>
</evidence>
<evidence type="ECO:0000313" key="4">
    <source>
        <dbReference type="Proteomes" id="UP000826722"/>
    </source>
</evidence>
<evidence type="ECO:0000259" key="2">
    <source>
        <dbReference type="PROSITE" id="PS50125"/>
    </source>
</evidence>
<dbReference type="RefSeq" id="WP_221764528.1">
    <property type="nucleotide sequence ID" value="NZ_AP024110.1"/>
</dbReference>
<accession>A0A8D5FYA4</accession>
<dbReference type="PROSITE" id="PS50125">
    <property type="entry name" value="GUANYLATE_CYCLASE_2"/>
    <property type="match status" value="1"/>
</dbReference>
<dbReference type="CDD" id="cd07302">
    <property type="entry name" value="CHD"/>
    <property type="match status" value="1"/>
</dbReference>
<keyword evidence="1" id="KW-0472">Membrane</keyword>
<dbReference type="EMBL" id="AP024110">
    <property type="protein sequence ID" value="BCM23960.1"/>
    <property type="molecule type" value="Genomic_DNA"/>
</dbReference>
<feature type="transmembrane region" description="Helical" evidence="1">
    <location>
        <begin position="362"/>
        <end position="383"/>
    </location>
</feature>
<dbReference type="SMART" id="SM00044">
    <property type="entry name" value="CYCc"/>
    <property type="match status" value="1"/>
</dbReference>
<dbReference type="InterPro" id="IPR029787">
    <property type="entry name" value="Nucleotide_cyclase"/>
</dbReference>
<dbReference type="SUPFAM" id="SSF55073">
    <property type="entry name" value="Nucleotide cyclase"/>
    <property type="match status" value="1"/>
</dbReference>
<reference evidence="3" key="1">
    <citation type="journal article" date="2021" name="Arch. Microbiol.">
        <title>Methyloradius palustris gen. nov., sp. nov., a methanol-oxidizing bacterium isolated from snow.</title>
        <authorList>
            <person name="Miyadera T."/>
            <person name="Kojima H."/>
            <person name="Fukui M."/>
        </authorList>
    </citation>
    <scope>NUCLEOTIDE SEQUENCE</scope>
    <source>
        <strain evidence="3">Zm11</strain>
    </source>
</reference>
<dbReference type="Proteomes" id="UP000826722">
    <property type="component" value="Chromosome"/>
</dbReference>
<dbReference type="InterPro" id="IPR007890">
    <property type="entry name" value="CHASE2"/>
</dbReference>
<gene>
    <name evidence="3" type="ORF">ZMTM_02190</name>
</gene>
<feature type="transmembrane region" description="Helical" evidence="1">
    <location>
        <begin position="338"/>
        <end position="356"/>
    </location>
</feature>
<dbReference type="InterPro" id="IPR001054">
    <property type="entry name" value="A/G_cyclase"/>
</dbReference>
<dbReference type="AlphaFoldDB" id="A0A8D5FYA4"/>
<organism evidence="3 4">
    <name type="scientific">Methyloradius palustris</name>
    <dbReference type="NCBI Taxonomy" id="2778876"/>
    <lineage>
        <taxon>Bacteria</taxon>
        <taxon>Pseudomonadati</taxon>
        <taxon>Pseudomonadota</taxon>
        <taxon>Betaproteobacteria</taxon>
        <taxon>Nitrosomonadales</taxon>
        <taxon>Methylophilaceae</taxon>
        <taxon>Methyloradius</taxon>
    </lineage>
</organism>
<evidence type="ECO:0000313" key="3">
    <source>
        <dbReference type="EMBL" id="BCM23960.1"/>
    </source>
</evidence>
<keyword evidence="1" id="KW-0812">Transmembrane</keyword>
<dbReference type="Pfam" id="PF00211">
    <property type="entry name" value="Guanylate_cyc"/>
    <property type="match status" value="1"/>
</dbReference>
<dbReference type="Gene3D" id="3.30.70.1230">
    <property type="entry name" value="Nucleotide cyclase"/>
    <property type="match status" value="1"/>
</dbReference>
<dbReference type="GO" id="GO:0004016">
    <property type="term" value="F:adenylate cyclase activity"/>
    <property type="evidence" value="ECO:0007669"/>
    <property type="project" value="UniProtKB-ARBA"/>
</dbReference>
<keyword evidence="1" id="KW-1133">Transmembrane helix</keyword>
<protein>
    <submittedName>
        <fullName evidence="3">Adenylate/guanylate cyclase domain-containing protein</fullName>
    </submittedName>
</protein>
<dbReference type="GO" id="GO:0006171">
    <property type="term" value="P:cAMP biosynthetic process"/>
    <property type="evidence" value="ECO:0007669"/>
    <property type="project" value="TreeGrafter"/>
</dbReference>
<dbReference type="KEGG" id="mpau:ZMTM_02190"/>
<name>A0A8D5FYA4_9PROT</name>
<dbReference type="Pfam" id="PF05226">
    <property type="entry name" value="CHASE2"/>
    <property type="match status" value="1"/>
</dbReference>
<dbReference type="PANTHER" id="PTHR43081:SF1">
    <property type="entry name" value="ADENYLATE CYCLASE, TERMINAL-DIFFERENTIATION SPECIFIC"/>
    <property type="match status" value="1"/>
</dbReference>
<dbReference type="PANTHER" id="PTHR43081">
    <property type="entry name" value="ADENYLATE CYCLASE, TERMINAL-DIFFERENTIATION SPECIFIC-RELATED"/>
    <property type="match status" value="1"/>
</dbReference>
<feature type="domain" description="Guanylate cyclase" evidence="2">
    <location>
        <begin position="430"/>
        <end position="561"/>
    </location>
</feature>
<proteinExistence type="predicted"/>
<sequence>MLKHSAQYKYTGLALFVSLLLVIELAWLHVLQPMENRVADAMLARHALKSAPDKDIIIVDIDERSLDLMADSVGRWPWPRSLHAELVEGIEKQHPKAIVFDVLFSDPDLTRPSDDAYFAETVQAQSNLYFPMLLLNPTANGIPLAQYAEALGITKTAVAEPQASVSMVLPLPAMIKSTSLGTHNVLADRDGVVRSYLVYSDVAGWHIPSLPAKVATGLGYGLPNTNNIVLNWHGRALSYQRVSYADIYNDLQRKTPQRASDEFKDKIVIVGATATGLHDVRATPVDGFYTGVEILATAIDNLKNADALRPVCKWLIAVLGVLLIGLLGWAFTRACKLLIIGVALAGVTIALIFAAYSALNWLWLFTILTPLLFAWVYYLIAALMEYLKERKTRELAIATFSRFLDPRVVQALVSRGETMESMSGKSSEITVLFSDIRGFTTLSENSTPEQVVELLNAYFSQQSAAVFAHEGTLDKYIGDAIMAFWGAPTSQPDHALKAVAGALAMSEQLEVFRQQYGALAKDIEIGIGVHSGQAVVGFIGSENRQDYTAIGDTVNLSSRIEGLTKGIARVLVSQETRDLCIKQSGDAACPFAFIDCGSHAVKGRAQPVQLYEPIKKS</sequence>